<dbReference type="PANTHER" id="PTHR42908:SF6">
    <property type="entry name" value="116 KDA U5 SMALL NUCLEAR RIBONUCLEOPROTEIN COMPONENT"/>
    <property type="match status" value="1"/>
</dbReference>
<dbReference type="InterPro" id="IPR000640">
    <property type="entry name" value="EFG_V-like"/>
</dbReference>
<dbReference type="GO" id="GO:0030623">
    <property type="term" value="F:U5 snRNA binding"/>
    <property type="evidence" value="ECO:0007669"/>
    <property type="project" value="TreeGrafter"/>
</dbReference>
<dbReference type="InterPro" id="IPR014721">
    <property type="entry name" value="Ribsml_uS5_D2-typ_fold_subgr"/>
</dbReference>
<dbReference type="GO" id="GO:0005525">
    <property type="term" value="F:GTP binding"/>
    <property type="evidence" value="ECO:0007669"/>
    <property type="project" value="UniProtKB-KW"/>
</dbReference>
<evidence type="ECO:0000259" key="3">
    <source>
        <dbReference type="SMART" id="SM00889"/>
    </source>
</evidence>
<dbReference type="InterPro" id="IPR027417">
    <property type="entry name" value="P-loop_NTPase"/>
</dbReference>
<dbReference type="InterPro" id="IPR035647">
    <property type="entry name" value="EFG_III/V"/>
</dbReference>
<dbReference type="GO" id="GO:0071007">
    <property type="term" value="C:U2-type catalytic step 2 spliceosome"/>
    <property type="evidence" value="ECO:0007669"/>
    <property type="project" value="TreeGrafter"/>
</dbReference>
<keyword evidence="1" id="KW-0547">Nucleotide-binding</keyword>
<accession>A0A1E5RGS8</accession>
<dbReference type="Gene3D" id="3.30.70.240">
    <property type="match status" value="1"/>
</dbReference>
<dbReference type="InterPro" id="IPR005517">
    <property type="entry name" value="Transl_elong_EFG/EF2_IV"/>
</dbReference>
<organism evidence="4 5">
    <name type="scientific">Hanseniaspora osmophila</name>
    <dbReference type="NCBI Taxonomy" id="56408"/>
    <lineage>
        <taxon>Eukaryota</taxon>
        <taxon>Fungi</taxon>
        <taxon>Dikarya</taxon>
        <taxon>Ascomycota</taxon>
        <taxon>Saccharomycotina</taxon>
        <taxon>Saccharomycetes</taxon>
        <taxon>Saccharomycodales</taxon>
        <taxon>Saccharomycodaceae</taxon>
        <taxon>Hanseniaspora</taxon>
    </lineage>
</organism>
<dbReference type="Proteomes" id="UP000095728">
    <property type="component" value="Unassembled WGS sequence"/>
</dbReference>
<gene>
    <name evidence="4" type="ORF">AWRI3579_g1496</name>
</gene>
<evidence type="ECO:0000313" key="5">
    <source>
        <dbReference type="Proteomes" id="UP000095728"/>
    </source>
</evidence>
<dbReference type="EMBL" id="LPNM01000006">
    <property type="protein sequence ID" value="OEJ86095.1"/>
    <property type="molecule type" value="Genomic_DNA"/>
</dbReference>
<dbReference type="FunCoup" id="A0A1E5RGS8">
    <property type="interactions" value="277"/>
</dbReference>
<dbReference type="GO" id="GO:0000398">
    <property type="term" value="P:mRNA splicing, via spliceosome"/>
    <property type="evidence" value="ECO:0007669"/>
    <property type="project" value="TreeGrafter"/>
</dbReference>
<name>A0A1E5RGS8_9ASCO</name>
<evidence type="ECO:0000256" key="1">
    <source>
        <dbReference type="ARBA" id="ARBA00022741"/>
    </source>
</evidence>
<dbReference type="Gene3D" id="3.30.70.870">
    <property type="entry name" value="Elongation Factor G (Translational Gtpase), domain 3"/>
    <property type="match status" value="1"/>
</dbReference>
<dbReference type="GO" id="GO:0003924">
    <property type="term" value="F:GTPase activity"/>
    <property type="evidence" value="ECO:0007669"/>
    <property type="project" value="InterPro"/>
</dbReference>
<dbReference type="STRING" id="56408.A0A1E5RGS8"/>
<dbReference type="SUPFAM" id="SSF54980">
    <property type="entry name" value="EF-G C-terminal domain-like"/>
    <property type="match status" value="2"/>
</dbReference>
<dbReference type="Gene3D" id="3.30.230.10">
    <property type="match status" value="1"/>
</dbReference>
<dbReference type="Pfam" id="PF00009">
    <property type="entry name" value="GTP_EFTU"/>
    <property type="match status" value="1"/>
</dbReference>
<dbReference type="Gene3D" id="2.40.30.10">
    <property type="entry name" value="Translation factors"/>
    <property type="match status" value="1"/>
</dbReference>
<dbReference type="Pfam" id="PF03764">
    <property type="entry name" value="EFG_IV"/>
    <property type="match status" value="1"/>
</dbReference>
<dbReference type="SUPFAM" id="SSF52540">
    <property type="entry name" value="P-loop containing nucleoside triphosphate hydrolases"/>
    <property type="match status" value="1"/>
</dbReference>
<dbReference type="Gene3D" id="3.40.50.300">
    <property type="entry name" value="P-loop containing nucleotide triphosphate hydrolases"/>
    <property type="match status" value="1"/>
</dbReference>
<evidence type="ECO:0000313" key="4">
    <source>
        <dbReference type="EMBL" id="OEJ86095.1"/>
    </source>
</evidence>
<dbReference type="OrthoDB" id="364892at2759"/>
<dbReference type="InterPro" id="IPR000795">
    <property type="entry name" value="T_Tr_GTP-bd_dom"/>
</dbReference>
<sequence>MEFDEFGNPENKLEVLDTNTILDNTTTNTIPEDTTANTKNNVSVSIETQGPSKSTPILRKTQTKIENGHFYNKPPRYTFDKEYLGQLATIPERILNIGVVGPHKSGKTMLASSILTKYYRHHHNDISSVKSVNYYLDNLKIEIERNCSTKLNGGKFLGQDFSEKSWYCNLLDFPGHVDFWDELSIGLQLCDTFCIVIDCCEGVTSIVQKLYWMVKKQNKKIIFVINKVDRLMLELRLDPSSAYLKLKSIVNDINAMTAQGDYYSPEENNVLFASGKMNFIFSVKEFVTKFYYKSLSRNMSNVNEFAKRMWGNVSFTNGKFSKLGEINHVPTFVEFILAPLYKIVTHSLSLEPKELAKWLLANLKIDYNPISNSEYNAQLKSVFQTIFDTHDGLIDAIVCCVEKLEFVENAFEMQESSLTIAHVVKAVDYCGEIWSLVKVHKGIVNKSTQYIIAAPRTSASLSWNDKDSFDKNNSVFTVASIATMGGRFLEHTNCAYENQVVLVKGLHEHINKSATLISYDPDEKPKSYKKLVFEAIPRVNEPICKIVLQPYHPRESSFLVKSLNLINKMYPNALIKVEDSGEQTLFGTGELYLDTILYDLRHVYTQPPIEIKTTANAVTSFKESVSKQSFASIPISSKNFEISITAQPMNYELVRDLTGRAFLPHKYIEDNKWSQLKRTLRQTYGWDVDTSKKCWAFEGTNCFIDDTMPETTDQSLLEDPYKRSILQGFEWCCQAGPLAEEPLHGVQFKLLKIQKLNDSSKASMSELIALVKRACFVGILTAQPVIYEPVYEIDVMTNTPYQKNIEALIKKRRGGKFYNVVPIQGTPLLELRGQVPVIDSYGLDVDIKMSCNGSAIVQMHTEAHIWRKVPGSVMDFSCSLPKLEPAPYELLSRDFVMKTRRRKGLDDDSSSVNPEDEGPSLKKYIDLDLYEKLKQADLI</sequence>
<keyword evidence="2" id="KW-0342">GTP-binding</keyword>
<dbReference type="AlphaFoldDB" id="A0A1E5RGS8"/>
<dbReference type="GO" id="GO:0046540">
    <property type="term" value="C:U4/U6 x U5 tri-snRNP complex"/>
    <property type="evidence" value="ECO:0007669"/>
    <property type="project" value="TreeGrafter"/>
</dbReference>
<comment type="caution">
    <text evidence="4">The sequence shown here is derived from an EMBL/GenBank/DDBJ whole genome shotgun (WGS) entry which is preliminary data.</text>
</comment>
<keyword evidence="5" id="KW-1185">Reference proteome</keyword>
<feature type="domain" description="Translation elongation factor EFG/EF2" evidence="3">
    <location>
        <begin position="665"/>
        <end position="783"/>
    </location>
</feature>
<proteinExistence type="predicted"/>
<dbReference type="InParanoid" id="A0A1E5RGS8"/>
<dbReference type="Pfam" id="PF00679">
    <property type="entry name" value="EFG_C"/>
    <property type="match status" value="1"/>
</dbReference>
<dbReference type="GO" id="GO:0005829">
    <property type="term" value="C:cytosol"/>
    <property type="evidence" value="ECO:0007669"/>
    <property type="project" value="TreeGrafter"/>
</dbReference>
<dbReference type="InterPro" id="IPR020568">
    <property type="entry name" value="Ribosomal_Su5_D2-typ_SF"/>
</dbReference>
<protein>
    <submittedName>
        <fullName evidence="4">Pre-mRNA-splicing factor</fullName>
    </submittedName>
</protein>
<dbReference type="PANTHER" id="PTHR42908">
    <property type="entry name" value="TRANSLATION ELONGATION FACTOR-RELATED"/>
    <property type="match status" value="1"/>
</dbReference>
<dbReference type="SUPFAM" id="SSF54211">
    <property type="entry name" value="Ribosomal protein S5 domain 2-like"/>
    <property type="match status" value="1"/>
</dbReference>
<dbReference type="SMART" id="SM00889">
    <property type="entry name" value="EFG_IV"/>
    <property type="match status" value="1"/>
</dbReference>
<evidence type="ECO:0000256" key="2">
    <source>
        <dbReference type="ARBA" id="ARBA00023134"/>
    </source>
</evidence>
<dbReference type="FunFam" id="3.30.70.870:FF:000002">
    <property type="entry name" value="Translation elongation factor 2"/>
    <property type="match status" value="1"/>
</dbReference>
<reference evidence="5" key="1">
    <citation type="journal article" date="2016" name="Genome Announc.">
        <title>Genome sequences of three species of Hanseniaspora isolated from spontaneous wine fermentations.</title>
        <authorList>
            <person name="Sternes P.R."/>
            <person name="Lee D."/>
            <person name="Kutyna D.R."/>
            <person name="Borneman A.R."/>
        </authorList>
    </citation>
    <scope>NUCLEOTIDE SEQUENCE [LARGE SCALE GENOMIC DNA]</scope>
    <source>
        <strain evidence="5">AWRI3579</strain>
    </source>
</reference>